<sequence>MRSIFKTPVKIYQWIISPLFPANCRFTPTCSQYTIEAIEVHGPIKGWFLGLKRISKCHPWGQSGYDPVPKKKDNV</sequence>
<gene>
    <name evidence="2" type="primary">yidD</name>
    <name evidence="2" type="ORF">FRX97_09030</name>
</gene>
<dbReference type="OrthoDB" id="9801753at2"/>
<dbReference type="InterPro" id="IPR002696">
    <property type="entry name" value="Membr_insert_effic_factor_YidD"/>
</dbReference>
<proteinExistence type="inferred from homology"/>
<dbReference type="EMBL" id="VORB01000007">
    <property type="protein sequence ID" value="TXC78485.1"/>
    <property type="molecule type" value="Genomic_DNA"/>
</dbReference>
<dbReference type="AlphaFoldDB" id="A0A5C6V4P3"/>
<evidence type="ECO:0000256" key="1">
    <source>
        <dbReference type="HAMAP-Rule" id="MF_00386"/>
    </source>
</evidence>
<protein>
    <recommendedName>
        <fullName evidence="1">Putative membrane protein insertion efficiency factor</fullName>
    </recommendedName>
</protein>
<reference evidence="2 3" key="1">
    <citation type="submission" date="2019-08" db="EMBL/GenBank/DDBJ databases">
        <title>Genome of Luteibaculum oceani JCM 18817.</title>
        <authorList>
            <person name="Bowman J.P."/>
        </authorList>
    </citation>
    <scope>NUCLEOTIDE SEQUENCE [LARGE SCALE GENOMIC DNA]</scope>
    <source>
        <strain evidence="2 3">JCM 18817</strain>
    </source>
</reference>
<dbReference type="SMART" id="SM01234">
    <property type="entry name" value="Haemolytic"/>
    <property type="match status" value="1"/>
</dbReference>
<comment type="caution">
    <text evidence="2">The sequence shown here is derived from an EMBL/GenBank/DDBJ whole genome shotgun (WGS) entry which is preliminary data.</text>
</comment>
<dbReference type="Pfam" id="PF01809">
    <property type="entry name" value="YidD"/>
    <property type="match status" value="1"/>
</dbReference>
<keyword evidence="1" id="KW-0472">Membrane</keyword>
<dbReference type="Proteomes" id="UP000321168">
    <property type="component" value="Unassembled WGS sequence"/>
</dbReference>
<dbReference type="PANTHER" id="PTHR33383">
    <property type="entry name" value="MEMBRANE PROTEIN INSERTION EFFICIENCY FACTOR-RELATED"/>
    <property type="match status" value="1"/>
</dbReference>
<dbReference type="GO" id="GO:0005886">
    <property type="term" value="C:plasma membrane"/>
    <property type="evidence" value="ECO:0007669"/>
    <property type="project" value="UniProtKB-SubCell"/>
</dbReference>
<keyword evidence="1" id="KW-1003">Cell membrane</keyword>
<accession>A0A5C6V4P3</accession>
<evidence type="ECO:0000313" key="3">
    <source>
        <dbReference type="Proteomes" id="UP000321168"/>
    </source>
</evidence>
<comment type="similarity">
    <text evidence="1">Belongs to the UPF0161 family.</text>
</comment>
<name>A0A5C6V4P3_9FLAO</name>
<comment type="subcellular location">
    <subcellularLocation>
        <location evidence="1">Cell membrane</location>
        <topology evidence="1">Peripheral membrane protein</topology>
        <orientation evidence="1">Cytoplasmic side</orientation>
    </subcellularLocation>
</comment>
<organism evidence="2 3">
    <name type="scientific">Luteibaculum oceani</name>
    <dbReference type="NCBI Taxonomy" id="1294296"/>
    <lineage>
        <taxon>Bacteria</taxon>
        <taxon>Pseudomonadati</taxon>
        <taxon>Bacteroidota</taxon>
        <taxon>Flavobacteriia</taxon>
        <taxon>Flavobacteriales</taxon>
        <taxon>Luteibaculaceae</taxon>
        <taxon>Luteibaculum</taxon>
    </lineage>
</organism>
<keyword evidence="3" id="KW-1185">Reference proteome</keyword>
<dbReference type="NCBIfam" id="TIGR00278">
    <property type="entry name" value="membrane protein insertion efficiency factor YidD"/>
    <property type="match status" value="1"/>
</dbReference>
<dbReference type="PANTHER" id="PTHR33383:SF1">
    <property type="entry name" value="MEMBRANE PROTEIN INSERTION EFFICIENCY FACTOR-RELATED"/>
    <property type="match status" value="1"/>
</dbReference>
<comment type="function">
    <text evidence="1">Could be involved in insertion of integral membrane proteins into the membrane.</text>
</comment>
<evidence type="ECO:0000313" key="2">
    <source>
        <dbReference type="EMBL" id="TXC78485.1"/>
    </source>
</evidence>
<dbReference type="HAMAP" id="MF_00386">
    <property type="entry name" value="UPF0161_YidD"/>
    <property type="match status" value="1"/>
</dbReference>